<gene>
    <name evidence="1" type="ORF">ZHAS_00009774</name>
</gene>
<sequence>MFAFAGAFMRKHTAHLPFNVSPSSAHVVRPVVQLHQKLHQSEPPYAATVFRSA</sequence>
<accession>A0A084VVW9</accession>
<evidence type="ECO:0000313" key="1">
    <source>
        <dbReference type="EMBL" id="KFB42113.1"/>
    </source>
</evidence>
<protein>
    <submittedName>
        <fullName evidence="1 2">Kruppel-related zinc finger protein</fullName>
    </submittedName>
</protein>
<evidence type="ECO:0000313" key="2">
    <source>
        <dbReference type="EnsemblMetazoa" id="ASIC009774-PA"/>
    </source>
</evidence>
<reference evidence="2" key="2">
    <citation type="submission" date="2020-05" db="UniProtKB">
        <authorList>
            <consortium name="EnsemblMetazoa"/>
        </authorList>
    </citation>
    <scope>IDENTIFICATION</scope>
</reference>
<organism evidence="1">
    <name type="scientific">Anopheles sinensis</name>
    <name type="common">Mosquito</name>
    <dbReference type="NCBI Taxonomy" id="74873"/>
    <lineage>
        <taxon>Eukaryota</taxon>
        <taxon>Metazoa</taxon>
        <taxon>Ecdysozoa</taxon>
        <taxon>Arthropoda</taxon>
        <taxon>Hexapoda</taxon>
        <taxon>Insecta</taxon>
        <taxon>Pterygota</taxon>
        <taxon>Neoptera</taxon>
        <taxon>Endopterygota</taxon>
        <taxon>Diptera</taxon>
        <taxon>Nematocera</taxon>
        <taxon>Culicoidea</taxon>
        <taxon>Culicidae</taxon>
        <taxon>Anophelinae</taxon>
        <taxon>Anopheles</taxon>
    </lineage>
</organism>
<name>A0A084VVW9_ANOSI</name>
<reference evidence="1 3" key="1">
    <citation type="journal article" date="2014" name="BMC Genomics">
        <title>Genome sequence of Anopheles sinensis provides insight into genetics basis of mosquito competence for malaria parasites.</title>
        <authorList>
            <person name="Zhou D."/>
            <person name="Zhang D."/>
            <person name="Ding G."/>
            <person name="Shi L."/>
            <person name="Hou Q."/>
            <person name="Ye Y."/>
            <person name="Xu Y."/>
            <person name="Zhou H."/>
            <person name="Xiong C."/>
            <person name="Li S."/>
            <person name="Yu J."/>
            <person name="Hong S."/>
            <person name="Yu X."/>
            <person name="Zou P."/>
            <person name="Chen C."/>
            <person name="Chang X."/>
            <person name="Wang W."/>
            <person name="Lv Y."/>
            <person name="Sun Y."/>
            <person name="Ma L."/>
            <person name="Shen B."/>
            <person name="Zhu C."/>
        </authorList>
    </citation>
    <scope>NUCLEOTIDE SEQUENCE [LARGE SCALE GENOMIC DNA]</scope>
</reference>
<dbReference type="AlphaFoldDB" id="A0A084VVW9"/>
<dbReference type="EnsemblMetazoa" id="ASIC009774-RA">
    <property type="protein sequence ID" value="ASIC009774-PA"/>
    <property type="gene ID" value="ASIC009774"/>
</dbReference>
<dbReference type="VEuPathDB" id="VectorBase:ASIC009774"/>
<keyword evidence="3" id="KW-1185">Reference proteome</keyword>
<proteinExistence type="predicted"/>
<dbReference type="EMBL" id="ATLV01017326">
    <property type="status" value="NOT_ANNOTATED_CDS"/>
    <property type="molecule type" value="Genomic_DNA"/>
</dbReference>
<dbReference type="EMBL" id="KE525161">
    <property type="protein sequence ID" value="KFB42113.1"/>
    <property type="molecule type" value="Genomic_DNA"/>
</dbReference>
<dbReference type="Proteomes" id="UP000030765">
    <property type="component" value="Unassembled WGS sequence"/>
</dbReference>
<evidence type="ECO:0000313" key="3">
    <source>
        <dbReference type="Proteomes" id="UP000030765"/>
    </source>
</evidence>